<gene>
    <name evidence="12" type="ORF">VKT23_009171</name>
</gene>
<protein>
    <recommendedName>
        <fullName evidence="11">C2H2-type domain-containing protein</fullName>
    </recommendedName>
</protein>
<keyword evidence="4 10" id="KW-0863">Zinc-finger</keyword>
<evidence type="ECO:0000256" key="9">
    <source>
        <dbReference type="ARBA" id="ARBA00023242"/>
    </source>
</evidence>
<dbReference type="SMART" id="SM00355">
    <property type="entry name" value="ZnF_C2H2"/>
    <property type="match status" value="2"/>
</dbReference>
<evidence type="ECO:0000256" key="6">
    <source>
        <dbReference type="ARBA" id="ARBA00023015"/>
    </source>
</evidence>
<keyword evidence="8" id="KW-0804">Transcription</keyword>
<evidence type="ECO:0000256" key="4">
    <source>
        <dbReference type="ARBA" id="ARBA00022771"/>
    </source>
</evidence>
<evidence type="ECO:0000256" key="8">
    <source>
        <dbReference type="ARBA" id="ARBA00023163"/>
    </source>
</evidence>
<dbReference type="PROSITE" id="PS00028">
    <property type="entry name" value="ZINC_FINGER_C2H2_1"/>
    <property type="match status" value="1"/>
</dbReference>
<sequence>MDPPFPFQTMRPDENRRLGTGVDIISYDDNNCSIPIGSLTNAGANFGGNPFQDGHLPSDPFLTSYQQFSSEYSSQDENIRPSLSIYPSYGCSTHSPERPTLHHHGPRFSQQTEAISPGWIASGRDLPPSLDRLQIPDPTLSPCQVESGATSSSAISDSCLCFSRQRHDLGYNSPQGQTHLNVRHMNGELGNEIHRDPMPSDVSHEADGNALAVITTSVDQLSINPSSNGSQWQAFPYTMTQAADERSNASNISLYPHYEEKAIREAPRTSWASTSYLPNTVGNSDGKFQESMPDVVIPIHEAASLNEQQNIRPIVAGPALLEISDGRRKNKGKPMYTCKYCGATLTAKHNLTNHINSHFGIKNHQCRRCGSTFGTKHVLKRHYKSCSGVPKKPQRR</sequence>
<evidence type="ECO:0000256" key="10">
    <source>
        <dbReference type="PROSITE-ProRule" id="PRU00042"/>
    </source>
</evidence>
<dbReference type="InterPro" id="IPR050457">
    <property type="entry name" value="ZnFinger_BTB_dom_contain"/>
</dbReference>
<comment type="caution">
    <text evidence="12">The sequence shown here is derived from an EMBL/GenBank/DDBJ whole genome shotgun (WGS) entry which is preliminary data.</text>
</comment>
<keyword evidence="9" id="KW-0539">Nucleus</keyword>
<proteinExistence type="predicted"/>
<keyword evidence="5" id="KW-0862">Zinc</keyword>
<dbReference type="PANTHER" id="PTHR46105">
    <property type="entry name" value="AGAP004733-PA"/>
    <property type="match status" value="1"/>
</dbReference>
<reference evidence="12 13" key="1">
    <citation type="submission" date="2024-01" db="EMBL/GenBank/DDBJ databases">
        <title>A draft genome for the cacao thread blight pathogen Marasmiellus scandens.</title>
        <authorList>
            <person name="Baruah I.K."/>
            <person name="Leung J."/>
            <person name="Bukari Y."/>
            <person name="Amoako-Attah I."/>
            <person name="Meinhardt L.W."/>
            <person name="Bailey B.A."/>
            <person name="Cohen S.P."/>
        </authorList>
    </citation>
    <scope>NUCLEOTIDE SEQUENCE [LARGE SCALE GENOMIC DNA]</scope>
    <source>
        <strain evidence="12 13">GH-19</strain>
    </source>
</reference>
<keyword evidence="6" id="KW-0805">Transcription regulation</keyword>
<dbReference type="Proteomes" id="UP001498398">
    <property type="component" value="Unassembled WGS sequence"/>
</dbReference>
<keyword evidence="3" id="KW-0677">Repeat</keyword>
<accession>A0ABR1JEK6</accession>
<dbReference type="EMBL" id="JBANRG010000015">
    <property type="protein sequence ID" value="KAK7460449.1"/>
    <property type="molecule type" value="Genomic_DNA"/>
</dbReference>
<evidence type="ECO:0000256" key="7">
    <source>
        <dbReference type="ARBA" id="ARBA00023125"/>
    </source>
</evidence>
<comment type="subcellular location">
    <subcellularLocation>
        <location evidence="1">Nucleus</location>
    </subcellularLocation>
</comment>
<keyword evidence="13" id="KW-1185">Reference proteome</keyword>
<name>A0ABR1JEK6_9AGAR</name>
<feature type="domain" description="C2H2-type" evidence="11">
    <location>
        <begin position="336"/>
        <end position="363"/>
    </location>
</feature>
<dbReference type="SUPFAM" id="SSF57667">
    <property type="entry name" value="beta-beta-alpha zinc fingers"/>
    <property type="match status" value="1"/>
</dbReference>
<evidence type="ECO:0000259" key="11">
    <source>
        <dbReference type="PROSITE" id="PS50157"/>
    </source>
</evidence>
<feature type="domain" description="C2H2-type" evidence="11">
    <location>
        <begin position="364"/>
        <end position="393"/>
    </location>
</feature>
<dbReference type="InterPro" id="IPR036236">
    <property type="entry name" value="Znf_C2H2_sf"/>
</dbReference>
<organism evidence="12 13">
    <name type="scientific">Marasmiellus scandens</name>
    <dbReference type="NCBI Taxonomy" id="2682957"/>
    <lineage>
        <taxon>Eukaryota</taxon>
        <taxon>Fungi</taxon>
        <taxon>Dikarya</taxon>
        <taxon>Basidiomycota</taxon>
        <taxon>Agaricomycotina</taxon>
        <taxon>Agaricomycetes</taxon>
        <taxon>Agaricomycetidae</taxon>
        <taxon>Agaricales</taxon>
        <taxon>Marasmiineae</taxon>
        <taxon>Omphalotaceae</taxon>
        <taxon>Marasmiellus</taxon>
    </lineage>
</organism>
<evidence type="ECO:0000313" key="12">
    <source>
        <dbReference type="EMBL" id="KAK7460449.1"/>
    </source>
</evidence>
<dbReference type="PROSITE" id="PS50157">
    <property type="entry name" value="ZINC_FINGER_C2H2_2"/>
    <property type="match status" value="2"/>
</dbReference>
<evidence type="ECO:0000256" key="5">
    <source>
        <dbReference type="ARBA" id="ARBA00022833"/>
    </source>
</evidence>
<evidence type="ECO:0000256" key="1">
    <source>
        <dbReference type="ARBA" id="ARBA00004123"/>
    </source>
</evidence>
<dbReference type="InterPro" id="IPR013087">
    <property type="entry name" value="Znf_C2H2_type"/>
</dbReference>
<evidence type="ECO:0000256" key="2">
    <source>
        <dbReference type="ARBA" id="ARBA00022723"/>
    </source>
</evidence>
<evidence type="ECO:0000256" key="3">
    <source>
        <dbReference type="ARBA" id="ARBA00022737"/>
    </source>
</evidence>
<keyword evidence="2" id="KW-0479">Metal-binding</keyword>
<keyword evidence="7" id="KW-0238">DNA-binding</keyword>
<evidence type="ECO:0000313" key="13">
    <source>
        <dbReference type="Proteomes" id="UP001498398"/>
    </source>
</evidence>
<dbReference type="Gene3D" id="3.30.160.60">
    <property type="entry name" value="Classic Zinc Finger"/>
    <property type="match status" value="1"/>
</dbReference>
<dbReference type="PANTHER" id="PTHR46105:SF5">
    <property type="entry name" value="ZINC FINGER AND BTB DOMAIN-CONTAINING PROTEIN 44 ISOFORM X1"/>
    <property type="match status" value="1"/>
</dbReference>